<sequence>MADLGEELAAEGIARASEAQERVKPLSLEQALDIIFCLALTRDFFDADDVHEYLLAHGLPDLENPGAWGGLWRRAKGKWIEPVTDSEQWRKSSRPSQHAKPLPLYRSLVVGDC</sequence>
<proteinExistence type="predicted"/>
<organism evidence="1 2">
    <name type="scientific">Devosia nanyangense</name>
    <dbReference type="NCBI Taxonomy" id="1228055"/>
    <lineage>
        <taxon>Bacteria</taxon>
        <taxon>Pseudomonadati</taxon>
        <taxon>Pseudomonadota</taxon>
        <taxon>Alphaproteobacteria</taxon>
        <taxon>Hyphomicrobiales</taxon>
        <taxon>Devosiaceae</taxon>
        <taxon>Devosia</taxon>
    </lineage>
</organism>
<gene>
    <name evidence="1" type="ORF">HY834_14790</name>
</gene>
<protein>
    <submittedName>
        <fullName evidence="1">Uncharacterized protein</fullName>
    </submittedName>
</protein>
<reference evidence="1" key="1">
    <citation type="submission" date="2020-07" db="EMBL/GenBank/DDBJ databases">
        <title>Huge and variable diversity of episymbiotic CPR bacteria and DPANN archaea in groundwater ecosystems.</title>
        <authorList>
            <person name="He C.Y."/>
            <person name="Keren R."/>
            <person name="Whittaker M."/>
            <person name="Farag I.F."/>
            <person name="Doudna J."/>
            <person name="Cate J.H.D."/>
            <person name="Banfield J.F."/>
        </authorList>
    </citation>
    <scope>NUCLEOTIDE SEQUENCE</scope>
    <source>
        <strain evidence="1">NC_groundwater_1586_Pr3_B-0.1um_66_15</strain>
    </source>
</reference>
<dbReference type="EMBL" id="JACRAF010000041">
    <property type="protein sequence ID" value="MBI4923009.1"/>
    <property type="molecule type" value="Genomic_DNA"/>
</dbReference>
<evidence type="ECO:0000313" key="1">
    <source>
        <dbReference type="EMBL" id="MBI4923009.1"/>
    </source>
</evidence>
<name>A0A933L2G0_9HYPH</name>
<dbReference type="Proteomes" id="UP000782610">
    <property type="component" value="Unassembled WGS sequence"/>
</dbReference>
<evidence type="ECO:0000313" key="2">
    <source>
        <dbReference type="Proteomes" id="UP000782610"/>
    </source>
</evidence>
<comment type="caution">
    <text evidence="1">The sequence shown here is derived from an EMBL/GenBank/DDBJ whole genome shotgun (WGS) entry which is preliminary data.</text>
</comment>
<accession>A0A933L2G0</accession>
<dbReference type="AlphaFoldDB" id="A0A933L2G0"/>